<accession>A0ABY1ZRX9</accession>
<sequence>MVRRRERGLSLIELMVVMTILMILALLTVPLGGGWVRNTHLNHAHDVLMEGYATARVLALRNTANVSGKAVAATLRVNGTSLSVGHPDPDDGTKVVTLWSGQVEADTTVTLGDAASCAVPNTVDLTANGLPTDLGCLNYTLTIKGGPSESGTLQ</sequence>
<dbReference type="SUPFAM" id="SSF54523">
    <property type="entry name" value="Pili subunits"/>
    <property type="match status" value="1"/>
</dbReference>
<dbReference type="EMBL" id="SJDL01000004">
    <property type="protein sequence ID" value="TBW58459.1"/>
    <property type="molecule type" value="Genomic_DNA"/>
</dbReference>
<dbReference type="RefSeq" id="WP_131479081.1">
    <property type="nucleotide sequence ID" value="NZ_SJDL01000004.1"/>
</dbReference>
<name>A0ABY1ZRX9_9GAMM</name>
<evidence type="ECO:0000256" key="1">
    <source>
        <dbReference type="SAM" id="Phobius"/>
    </source>
</evidence>
<feature type="transmembrane region" description="Helical" evidence="1">
    <location>
        <begin position="12"/>
        <end position="36"/>
    </location>
</feature>
<reference evidence="2 3" key="1">
    <citation type="submission" date="2019-02" db="EMBL/GenBank/DDBJ databases">
        <title>Marinobacter halodurans sp. nov., a marine bacterium isolated from sea tidal flat.</title>
        <authorList>
            <person name="Yoo Y."/>
            <person name="Lee D.W."/>
            <person name="Kim B.S."/>
            <person name="Kim J.-J."/>
        </authorList>
    </citation>
    <scope>NUCLEOTIDE SEQUENCE [LARGE SCALE GENOMIC DNA]</scope>
    <source>
        <strain evidence="2 3">YJ-S3-2</strain>
    </source>
</reference>
<gene>
    <name evidence="2" type="ORF">EZI54_03495</name>
</gene>
<dbReference type="Pfam" id="PF07963">
    <property type="entry name" value="N_methyl"/>
    <property type="match status" value="1"/>
</dbReference>
<dbReference type="Proteomes" id="UP000313645">
    <property type="component" value="Unassembled WGS sequence"/>
</dbReference>
<keyword evidence="1" id="KW-0472">Membrane</keyword>
<protein>
    <submittedName>
        <fullName evidence="2">Prepilin-type N-terminal cleavage/methylation domain-containing protein</fullName>
    </submittedName>
</protein>
<evidence type="ECO:0000313" key="2">
    <source>
        <dbReference type="EMBL" id="TBW58459.1"/>
    </source>
</evidence>
<dbReference type="Gene3D" id="3.30.700.10">
    <property type="entry name" value="Glycoprotein, Type 4 Pilin"/>
    <property type="match status" value="1"/>
</dbReference>
<dbReference type="InterPro" id="IPR045584">
    <property type="entry name" value="Pilin-like"/>
</dbReference>
<evidence type="ECO:0000313" key="3">
    <source>
        <dbReference type="Proteomes" id="UP000313645"/>
    </source>
</evidence>
<dbReference type="NCBIfam" id="TIGR02532">
    <property type="entry name" value="IV_pilin_GFxxxE"/>
    <property type="match status" value="1"/>
</dbReference>
<keyword evidence="1" id="KW-1133">Transmembrane helix</keyword>
<keyword evidence="3" id="KW-1185">Reference proteome</keyword>
<keyword evidence="1" id="KW-0812">Transmembrane</keyword>
<comment type="caution">
    <text evidence="2">The sequence shown here is derived from an EMBL/GenBank/DDBJ whole genome shotgun (WGS) entry which is preliminary data.</text>
</comment>
<proteinExistence type="predicted"/>
<dbReference type="PROSITE" id="PS00409">
    <property type="entry name" value="PROKAR_NTER_METHYL"/>
    <property type="match status" value="1"/>
</dbReference>
<dbReference type="InterPro" id="IPR012902">
    <property type="entry name" value="N_methyl_site"/>
</dbReference>
<organism evidence="2 3">
    <name type="scientific">Marinobacter halodurans</name>
    <dbReference type="NCBI Taxonomy" id="2528979"/>
    <lineage>
        <taxon>Bacteria</taxon>
        <taxon>Pseudomonadati</taxon>
        <taxon>Pseudomonadota</taxon>
        <taxon>Gammaproteobacteria</taxon>
        <taxon>Pseudomonadales</taxon>
        <taxon>Marinobacteraceae</taxon>
        <taxon>Marinobacter</taxon>
    </lineage>
</organism>